<dbReference type="PANTHER" id="PTHR38594:SF1">
    <property type="entry name" value="PEP-DEPENDENT DIHYDROXYACETONE KINASE, PHOSPHORYL DONOR SUBUNIT DHAM"/>
    <property type="match status" value="1"/>
</dbReference>
<comment type="subunit">
    <text evidence="5">Homodimer. The dihydroxyacetone kinase complex is composed of a homodimer of DhaM, a homodimer of DhaK and the subunit DhaL.</text>
</comment>
<dbReference type="AlphaFoldDB" id="A0A939H7Z5"/>
<dbReference type="GO" id="GO:0019563">
    <property type="term" value="P:glycerol catabolic process"/>
    <property type="evidence" value="ECO:0007669"/>
    <property type="project" value="InterPro"/>
</dbReference>
<keyword evidence="7" id="KW-0418">Kinase</keyword>
<comment type="function">
    <text evidence="2">Component of the dihydroxyacetone kinase complex, which is responsible for the phosphoenolpyruvate (PEP)-dependent phosphorylation of dihydroxyacetone. DhaM serves as the phosphoryl donor. Is phosphorylated by phosphoenolpyruvate in an EI- and HPr-dependent reaction, and a phosphorelay system on histidine residues finally leads to phosphoryl transfer to DhaL and dihydroxyacetone.</text>
</comment>
<dbReference type="GO" id="GO:0016020">
    <property type="term" value="C:membrane"/>
    <property type="evidence" value="ECO:0007669"/>
    <property type="project" value="InterPro"/>
</dbReference>
<dbReference type="InterPro" id="IPR039643">
    <property type="entry name" value="DhaM"/>
</dbReference>
<dbReference type="EC" id="2.7.1.121" evidence="3"/>
<comment type="catalytic activity">
    <reaction evidence="1">
        <text>dihydroxyacetone + phosphoenolpyruvate = dihydroxyacetone phosphate + pyruvate</text>
        <dbReference type="Rhea" id="RHEA:18381"/>
        <dbReference type="ChEBI" id="CHEBI:15361"/>
        <dbReference type="ChEBI" id="CHEBI:16016"/>
        <dbReference type="ChEBI" id="CHEBI:57642"/>
        <dbReference type="ChEBI" id="CHEBI:58702"/>
        <dbReference type="EC" id="2.7.1.121"/>
    </reaction>
</comment>
<evidence type="ECO:0000259" key="6">
    <source>
        <dbReference type="PROSITE" id="PS51096"/>
    </source>
</evidence>
<dbReference type="Proteomes" id="UP000664218">
    <property type="component" value="Unassembled WGS sequence"/>
</dbReference>
<evidence type="ECO:0000256" key="2">
    <source>
        <dbReference type="ARBA" id="ARBA00002788"/>
    </source>
</evidence>
<reference evidence="7" key="1">
    <citation type="submission" date="2021-03" db="EMBL/GenBank/DDBJ databases">
        <title>Proteiniclasticum marinus sp. nov., isolated from tidal flat sediment.</title>
        <authorList>
            <person name="Namirimu T."/>
            <person name="Yang J.-A."/>
            <person name="Yang S.-H."/>
            <person name="Kim Y.-J."/>
            <person name="Kwon K.K."/>
        </authorList>
    </citation>
    <scope>NUCLEOTIDE SEQUENCE</scope>
    <source>
        <strain evidence="7">SCR006</strain>
    </source>
</reference>
<keyword evidence="8" id="KW-1185">Reference proteome</keyword>
<dbReference type="GO" id="GO:0009401">
    <property type="term" value="P:phosphoenolpyruvate-dependent sugar phosphotransferase system"/>
    <property type="evidence" value="ECO:0007669"/>
    <property type="project" value="InterPro"/>
</dbReference>
<proteinExistence type="predicted"/>
<feature type="domain" description="PTS EIIA type-4" evidence="6">
    <location>
        <begin position="1"/>
        <end position="129"/>
    </location>
</feature>
<keyword evidence="4" id="KW-0808">Transferase</keyword>
<dbReference type="InterPro" id="IPR004701">
    <property type="entry name" value="PTS_EIIA_man-typ"/>
</dbReference>
<gene>
    <name evidence="7" type="primary">dhaM</name>
    <name evidence="7" type="ORF">J3A84_07210</name>
</gene>
<evidence type="ECO:0000256" key="4">
    <source>
        <dbReference type="ARBA" id="ARBA00022679"/>
    </source>
</evidence>
<dbReference type="Pfam" id="PF03610">
    <property type="entry name" value="EIIA-man"/>
    <property type="match status" value="1"/>
</dbReference>
<accession>A0A939H7Z5</accession>
<dbReference type="InterPro" id="IPR036662">
    <property type="entry name" value="PTS_EIIA_man-typ_sf"/>
</dbReference>
<evidence type="ECO:0000313" key="7">
    <source>
        <dbReference type="EMBL" id="MBO1264816.1"/>
    </source>
</evidence>
<evidence type="ECO:0000256" key="1">
    <source>
        <dbReference type="ARBA" id="ARBA00001113"/>
    </source>
</evidence>
<dbReference type="PANTHER" id="PTHR38594">
    <property type="entry name" value="PEP-DEPENDENT DIHYDROXYACETONE KINASE, PHOSPHORYL DONOR SUBUNIT DHAM"/>
    <property type="match status" value="1"/>
</dbReference>
<sequence length="129" mass="13580">MIGLILVSHSEKITDGIKDLVVEMTKDAVPIVSAGGTTDGRLGTSADKIVEAINELSGCNNILIFTDIGSSIMSSEIALDLVDEDLKAKCILVDAPIVEGAFVAGVQSMVSDDVNSVLDEVKLTKQNKF</sequence>
<dbReference type="Gene3D" id="3.40.50.510">
    <property type="entry name" value="Phosphotransferase system, mannose-type IIA component"/>
    <property type="match status" value="1"/>
</dbReference>
<dbReference type="SUPFAM" id="SSF53062">
    <property type="entry name" value="PTS system fructose IIA component-like"/>
    <property type="match status" value="1"/>
</dbReference>
<dbReference type="EMBL" id="JAFNJU010000004">
    <property type="protein sequence ID" value="MBO1264816.1"/>
    <property type="molecule type" value="Genomic_DNA"/>
</dbReference>
<dbReference type="PROSITE" id="PS51096">
    <property type="entry name" value="PTS_EIIA_TYPE_4"/>
    <property type="match status" value="1"/>
</dbReference>
<comment type="caution">
    <text evidence="7">The sequence shown here is derived from an EMBL/GenBank/DDBJ whole genome shotgun (WGS) entry which is preliminary data.</text>
</comment>
<organism evidence="7 8">
    <name type="scientific">Proteiniclasticum aestuarii</name>
    <dbReference type="NCBI Taxonomy" id="2817862"/>
    <lineage>
        <taxon>Bacteria</taxon>
        <taxon>Bacillati</taxon>
        <taxon>Bacillota</taxon>
        <taxon>Clostridia</taxon>
        <taxon>Eubacteriales</taxon>
        <taxon>Clostridiaceae</taxon>
        <taxon>Proteiniclasticum</taxon>
    </lineage>
</organism>
<evidence type="ECO:0000256" key="3">
    <source>
        <dbReference type="ARBA" id="ARBA00012095"/>
    </source>
</evidence>
<evidence type="ECO:0000313" key="8">
    <source>
        <dbReference type="Proteomes" id="UP000664218"/>
    </source>
</evidence>
<dbReference type="NCBIfam" id="TIGR02364">
    <property type="entry name" value="dha_pts"/>
    <property type="match status" value="1"/>
</dbReference>
<dbReference type="InterPro" id="IPR012844">
    <property type="entry name" value="DhaM_N"/>
</dbReference>
<name>A0A939H7Z5_9CLOT</name>
<protein>
    <recommendedName>
        <fullName evidence="3">phosphoenolpyruvate--glycerone phosphotransferase</fullName>
        <ecNumber evidence="3">2.7.1.121</ecNumber>
    </recommendedName>
</protein>
<evidence type="ECO:0000256" key="5">
    <source>
        <dbReference type="ARBA" id="ARBA00046577"/>
    </source>
</evidence>
<dbReference type="GO" id="GO:0047324">
    <property type="term" value="F:phosphoenolpyruvate-glycerone phosphotransferase activity"/>
    <property type="evidence" value="ECO:0007669"/>
    <property type="project" value="UniProtKB-EC"/>
</dbReference>